<keyword evidence="4 10" id="KW-0067">ATP-binding</keyword>
<dbReference type="Proteomes" id="UP000051162">
    <property type="component" value="Unassembled WGS sequence"/>
</dbReference>
<dbReference type="PROSITE" id="PS00211">
    <property type="entry name" value="ABC_TRANSPORTER_1"/>
    <property type="match status" value="1"/>
</dbReference>
<keyword evidence="3" id="KW-0547">Nucleotide-binding</keyword>
<evidence type="ECO:0000256" key="2">
    <source>
        <dbReference type="ARBA" id="ARBA00022692"/>
    </source>
</evidence>
<feature type="domain" description="ABC transmembrane type-1" evidence="9">
    <location>
        <begin position="16"/>
        <end position="294"/>
    </location>
</feature>
<dbReference type="SMART" id="SM00382">
    <property type="entry name" value="AAA"/>
    <property type="match status" value="1"/>
</dbReference>
<dbReference type="PROSITE" id="PS50929">
    <property type="entry name" value="ABC_TM1F"/>
    <property type="match status" value="1"/>
</dbReference>
<dbReference type="GO" id="GO:0005886">
    <property type="term" value="C:plasma membrane"/>
    <property type="evidence" value="ECO:0007669"/>
    <property type="project" value="UniProtKB-SubCell"/>
</dbReference>
<dbReference type="PATRIC" id="fig|1423773.3.peg.214"/>
<dbReference type="OrthoDB" id="95687at2"/>
<feature type="domain" description="ABC transporter" evidence="8">
    <location>
        <begin position="327"/>
        <end position="540"/>
    </location>
</feature>
<dbReference type="EMBL" id="AZDT01000008">
    <property type="protein sequence ID" value="KRK77294.1"/>
    <property type="molecule type" value="Genomic_DNA"/>
</dbReference>
<dbReference type="GO" id="GO:0016887">
    <property type="term" value="F:ATP hydrolysis activity"/>
    <property type="evidence" value="ECO:0007669"/>
    <property type="project" value="InterPro"/>
</dbReference>
<dbReference type="SUPFAM" id="SSF90123">
    <property type="entry name" value="ABC transporter transmembrane region"/>
    <property type="match status" value="1"/>
</dbReference>
<keyword evidence="11" id="KW-1185">Reference proteome</keyword>
<comment type="caution">
    <text evidence="10">The sequence shown here is derived from an EMBL/GenBank/DDBJ whole genome shotgun (WGS) entry which is preliminary data.</text>
</comment>
<dbReference type="SUPFAM" id="SSF52540">
    <property type="entry name" value="P-loop containing nucleoside triphosphate hydrolases"/>
    <property type="match status" value="1"/>
</dbReference>
<dbReference type="InterPro" id="IPR011527">
    <property type="entry name" value="ABC1_TM_dom"/>
</dbReference>
<sequence length="541" mass="60780">MKHYILQHKREVYEYTAAMIVMELLTVYSATLNADIINALIKGKLTLFLTKTVTLLIVWGFIVTITYWGAIFKEKAIQNIDISIRLDLVSTLSSKSYADYNSRSTGVYESWINNDIQLINDQGLSVFFSIIPAIFGTIFAILTLFSYHWSLAISSMILAALIILTPKVFDRIVSLSNRRLTSENEKFVKTTQDSLDHFNLLYTFNSLSYLTNSIFSSSSALKHAYVEREKSQSKILATGFMGNVISQVLLIGLSGFLAIRRIVTIGTLSATGSLSGNIFNNLGSLSNNLGMIRGVDPIFMKFENERKKTTQPKQRPIQDHDLEFTSISLIDVTYSYHNQQPTLQHINYQFNLNKKYLILGESGAGKTTLLRIIAGYYRDYQGKVFLGQYDLQDCRSSSINAKILYLDQNPQALNASIRKNLALTDTYTDEQLIRVLLKVKLIADKEDGASFLEKRAGQDGSNLSGGQLQRLALARGLLRHISIILLDEGTSSIDATNAIAIENMLLGEPNLTLIMVSHTPHDHNKNQFDKVIHFDHLNHGH</sequence>
<keyword evidence="6 7" id="KW-0472">Membrane</keyword>
<name>A0A0R1K1A5_9LACO</name>
<evidence type="ECO:0000256" key="7">
    <source>
        <dbReference type="SAM" id="Phobius"/>
    </source>
</evidence>
<dbReference type="GO" id="GO:0005524">
    <property type="term" value="F:ATP binding"/>
    <property type="evidence" value="ECO:0007669"/>
    <property type="project" value="UniProtKB-KW"/>
</dbReference>
<proteinExistence type="predicted"/>
<dbReference type="InterPro" id="IPR003593">
    <property type="entry name" value="AAA+_ATPase"/>
</dbReference>
<evidence type="ECO:0000256" key="5">
    <source>
        <dbReference type="ARBA" id="ARBA00022989"/>
    </source>
</evidence>
<comment type="subcellular location">
    <subcellularLocation>
        <location evidence="1">Cell membrane</location>
        <topology evidence="1">Multi-pass membrane protein</topology>
    </subcellularLocation>
</comment>
<feature type="transmembrane region" description="Helical" evidence="7">
    <location>
        <begin position="12"/>
        <end position="32"/>
    </location>
</feature>
<feature type="transmembrane region" description="Helical" evidence="7">
    <location>
        <begin position="235"/>
        <end position="259"/>
    </location>
</feature>
<keyword evidence="2 7" id="KW-0812">Transmembrane</keyword>
<evidence type="ECO:0000256" key="1">
    <source>
        <dbReference type="ARBA" id="ARBA00004651"/>
    </source>
</evidence>
<dbReference type="AlphaFoldDB" id="A0A0R1K1A5"/>
<dbReference type="InterPro" id="IPR039421">
    <property type="entry name" value="Type_1_exporter"/>
</dbReference>
<dbReference type="PROSITE" id="PS50893">
    <property type="entry name" value="ABC_TRANSPORTER_2"/>
    <property type="match status" value="1"/>
</dbReference>
<dbReference type="InterPro" id="IPR027417">
    <property type="entry name" value="P-loop_NTPase"/>
</dbReference>
<organism evidence="10 11">
    <name type="scientific">Levilactobacillus namurensis DSM 19117</name>
    <dbReference type="NCBI Taxonomy" id="1423773"/>
    <lineage>
        <taxon>Bacteria</taxon>
        <taxon>Bacillati</taxon>
        <taxon>Bacillota</taxon>
        <taxon>Bacilli</taxon>
        <taxon>Lactobacillales</taxon>
        <taxon>Lactobacillaceae</taxon>
        <taxon>Levilactobacillus</taxon>
    </lineage>
</organism>
<feature type="transmembrane region" description="Helical" evidence="7">
    <location>
        <begin position="124"/>
        <end position="145"/>
    </location>
</feature>
<protein>
    <submittedName>
        <fullName evidence="10">ABC transporter ATP-binding membrane spanning permease-possible multidrug resistance</fullName>
    </submittedName>
</protein>
<evidence type="ECO:0000256" key="4">
    <source>
        <dbReference type="ARBA" id="ARBA00022840"/>
    </source>
</evidence>
<dbReference type="GeneID" id="84782223"/>
<evidence type="ECO:0000259" key="8">
    <source>
        <dbReference type="PROSITE" id="PS50893"/>
    </source>
</evidence>
<dbReference type="PANTHER" id="PTHR43394">
    <property type="entry name" value="ATP-DEPENDENT PERMEASE MDL1, MITOCHONDRIAL"/>
    <property type="match status" value="1"/>
</dbReference>
<dbReference type="RefSeq" id="WP_056943626.1">
    <property type="nucleotide sequence ID" value="NZ_AZDT01000008.1"/>
</dbReference>
<dbReference type="InterPro" id="IPR003439">
    <property type="entry name" value="ABC_transporter-like_ATP-bd"/>
</dbReference>
<feature type="transmembrane region" description="Helical" evidence="7">
    <location>
        <begin position="52"/>
        <end position="72"/>
    </location>
</feature>
<dbReference type="PANTHER" id="PTHR43394:SF1">
    <property type="entry name" value="ATP-BINDING CASSETTE SUB-FAMILY B MEMBER 10, MITOCHONDRIAL"/>
    <property type="match status" value="1"/>
</dbReference>
<evidence type="ECO:0000259" key="9">
    <source>
        <dbReference type="PROSITE" id="PS50929"/>
    </source>
</evidence>
<dbReference type="InterPro" id="IPR017871">
    <property type="entry name" value="ABC_transporter-like_CS"/>
</dbReference>
<dbReference type="Pfam" id="PF00005">
    <property type="entry name" value="ABC_tran"/>
    <property type="match status" value="1"/>
</dbReference>
<dbReference type="GO" id="GO:0015421">
    <property type="term" value="F:ABC-type oligopeptide transporter activity"/>
    <property type="evidence" value="ECO:0007669"/>
    <property type="project" value="TreeGrafter"/>
</dbReference>
<dbReference type="STRING" id="1423773.FD30_GL000212"/>
<dbReference type="Pfam" id="PF00664">
    <property type="entry name" value="ABC_membrane"/>
    <property type="match status" value="1"/>
</dbReference>
<keyword evidence="5 7" id="KW-1133">Transmembrane helix</keyword>
<dbReference type="Gene3D" id="1.20.1560.10">
    <property type="entry name" value="ABC transporter type 1, transmembrane domain"/>
    <property type="match status" value="1"/>
</dbReference>
<dbReference type="CDD" id="cd03228">
    <property type="entry name" value="ABCC_MRP_Like"/>
    <property type="match status" value="1"/>
</dbReference>
<evidence type="ECO:0000313" key="11">
    <source>
        <dbReference type="Proteomes" id="UP000051162"/>
    </source>
</evidence>
<gene>
    <name evidence="10" type="ORF">FD30_GL000212</name>
</gene>
<accession>A0A0R1K1A5</accession>
<dbReference type="InterPro" id="IPR036640">
    <property type="entry name" value="ABC1_TM_sf"/>
</dbReference>
<evidence type="ECO:0000256" key="3">
    <source>
        <dbReference type="ARBA" id="ARBA00022741"/>
    </source>
</evidence>
<evidence type="ECO:0000313" key="10">
    <source>
        <dbReference type="EMBL" id="KRK77294.1"/>
    </source>
</evidence>
<feature type="transmembrane region" description="Helical" evidence="7">
    <location>
        <begin position="151"/>
        <end position="169"/>
    </location>
</feature>
<reference evidence="10 11" key="1">
    <citation type="journal article" date="2015" name="Genome Announc.">
        <title>Expanding the biotechnology potential of lactobacilli through comparative genomics of 213 strains and associated genera.</title>
        <authorList>
            <person name="Sun Z."/>
            <person name="Harris H.M."/>
            <person name="McCann A."/>
            <person name="Guo C."/>
            <person name="Argimon S."/>
            <person name="Zhang W."/>
            <person name="Yang X."/>
            <person name="Jeffery I.B."/>
            <person name="Cooney J.C."/>
            <person name="Kagawa T.F."/>
            <person name="Liu W."/>
            <person name="Song Y."/>
            <person name="Salvetti E."/>
            <person name="Wrobel A."/>
            <person name="Rasinkangas P."/>
            <person name="Parkhill J."/>
            <person name="Rea M.C."/>
            <person name="O'Sullivan O."/>
            <person name="Ritari J."/>
            <person name="Douillard F.P."/>
            <person name="Paul Ross R."/>
            <person name="Yang R."/>
            <person name="Briner A.E."/>
            <person name="Felis G.E."/>
            <person name="de Vos W.M."/>
            <person name="Barrangou R."/>
            <person name="Klaenhammer T.R."/>
            <person name="Caufield P.W."/>
            <person name="Cui Y."/>
            <person name="Zhang H."/>
            <person name="O'Toole P.W."/>
        </authorList>
    </citation>
    <scope>NUCLEOTIDE SEQUENCE [LARGE SCALE GENOMIC DNA]</scope>
    <source>
        <strain evidence="10 11">DSM 19117</strain>
    </source>
</reference>
<evidence type="ECO:0000256" key="6">
    <source>
        <dbReference type="ARBA" id="ARBA00023136"/>
    </source>
</evidence>
<dbReference type="Gene3D" id="3.40.50.300">
    <property type="entry name" value="P-loop containing nucleotide triphosphate hydrolases"/>
    <property type="match status" value="1"/>
</dbReference>